<dbReference type="PROSITE" id="PS00448">
    <property type="entry name" value="CLOS_CELLULOSOME_RPT"/>
    <property type="match status" value="1"/>
</dbReference>
<keyword evidence="9" id="KW-1185">Reference proteome</keyword>
<dbReference type="CDD" id="cd14254">
    <property type="entry name" value="Dockerin_II"/>
    <property type="match status" value="1"/>
</dbReference>
<dbReference type="STRING" id="398512.Bccel_0518"/>
<dbReference type="Proteomes" id="UP000036923">
    <property type="component" value="Unassembled WGS sequence"/>
</dbReference>
<proteinExistence type="inferred from homology"/>
<evidence type="ECO:0000259" key="7">
    <source>
        <dbReference type="PROSITE" id="PS51766"/>
    </source>
</evidence>
<dbReference type="InterPro" id="IPR018247">
    <property type="entry name" value="EF_Hand_1_Ca_BS"/>
</dbReference>
<comment type="similarity">
    <text evidence="1 6">Belongs to the glycosyl hydrolase 43 family.</text>
</comment>
<evidence type="ECO:0000256" key="5">
    <source>
        <dbReference type="PIRSR" id="PIRSR606710-2"/>
    </source>
</evidence>
<evidence type="ECO:0000256" key="6">
    <source>
        <dbReference type="RuleBase" id="RU361187"/>
    </source>
</evidence>
<dbReference type="GO" id="GO:0000272">
    <property type="term" value="P:polysaccharide catabolic process"/>
    <property type="evidence" value="ECO:0007669"/>
    <property type="project" value="InterPro"/>
</dbReference>
<keyword evidence="2" id="KW-0732">Signal</keyword>
<dbReference type="AlphaFoldDB" id="A0A0L6JHE9"/>
<gene>
    <name evidence="8" type="ORF">Bccel_0518</name>
</gene>
<organism evidence="8 9">
    <name type="scientific">Pseudobacteroides cellulosolvens ATCC 35603 = DSM 2933</name>
    <dbReference type="NCBI Taxonomy" id="398512"/>
    <lineage>
        <taxon>Bacteria</taxon>
        <taxon>Bacillati</taxon>
        <taxon>Bacillota</taxon>
        <taxon>Clostridia</taxon>
        <taxon>Eubacteriales</taxon>
        <taxon>Oscillospiraceae</taxon>
        <taxon>Pseudobacteroides</taxon>
    </lineage>
</organism>
<dbReference type="InterPro" id="IPR036439">
    <property type="entry name" value="Dockerin_dom_sf"/>
</dbReference>
<dbReference type="SUPFAM" id="SSF63446">
    <property type="entry name" value="Type I dockerin domain"/>
    <property type="match status" value="1"/>
</dbReference>
<dbReference type="Pfam" id="PF00404">
    <property type="entry name" value="Dockerin_1"/>
    <property type="match status" value="1"/>
</dbReference>
<evidence type="ECO:0000256" key="1">
    <source>
        <dbReference type="ARBA" id="ARBA00009865"/>
    </source>
</evidence>
<dbReference type="Gene3D" id="2.115.10.20">
    <property type="entry name" value="Glycosyl hydrolase domain, family 43"/>
    <property type="match status" value="1"/>
</dbReference>
<comment type="caution">
    <text evidence="8">The sequence shown here is derived from an EMBL/GenBank/DDBJ whole genome shotgun (WGS) entry which is preliminary data.</text>
</comment>
<reference evidence="9" key="1">
    <citation type="submission" date="2015-07" db="EMBL/GenBank/DDBJ databases">
        <title>Near-Complete Genome Sequence of the Cellulolytic Bacterium Bacteroides (Pseudobacteroides) cellulosolvens ATCC 35603.</title>
        <authorList>
            <person name="Dassa B."/>
            <person name="Utturkar S.M."/>
            <person name="Klingeman D.M."/>
            <person name="Hurt R.A."/>
            <person name="Keller M."/>
            <person name="Xu J."/>
            <person name="Reddy Y.H.K."/>
            <person name="Borovok I."/>
            <person name="Grinberg I.R."/>
            <person name="Lamed R."/>
            <person name="Zhivin O."/>
            <person name="Bayer E.A."/>
            <person name="Brown S.D."/>
        </authorList>
    </citation>
    <scope>NUCLEOTIDE SEQUENCE [LARGE SCALE GENOMIC DNA]</scope>
    <source>
        <strain evidence="9">DSM 2933</strain>
    </source>
</reference>
<dbReference type="GO" id="GO:0046556">
    <property type="term" value="F:alpha-L-arabinofuranosidase activity"/>
    <property type="evidence" value="ECO:0007669"/>
    <property type="project" value="UniProtKB-EC"/>
</dbReference>
<accession>A0A0L6JHE9</accession>
<evidence type="ECO:0000313" key="8">
    <source>
        <dbReference type="EMBL" id="KNY25261.1"/>
    </source>
</evidence>
<dbReference type="Pfam" id="PF04616">
    <property type="entry name" value="Glyco_hydro_43"/>
    <property type="match status" value="1"/>
</dbReference>
<dbReference type="eggNOG" id="COG3940">
    <property type="taxonomic scope" value="Bacteria"/>
</dbReference>
<protein>
    <submittedName>
        <fullName evidence="8">Alpha-N-arabinofuranosidase</fullName>
        <ecNumber evidence="8">3.2.1.55</ecNumber>
    </submittedName>
</protein>
<evidence type="ECO:0000256" key="3">
    <source>
        <dbReference type="ARBA" id="ARBA00022801"/>
    </source>
</evidence>
<dbReference type="SUPFAM" id="SSF75005">
    <property type="entry name" value="Arabinanase/levansucrase/invertase"/>
    <property type="match status" value="1"/>
</dbReference>
<name>A0A0L6JHE9_9FIRM</name>
<dbReference type="PROSITE" id="PS51766">
    <property type="entry name" value="DOCKERIN"/>
    <property type="match status" value="1"/>
</dbReference>
<evidence type="ECO:0000256" key="4">
    <source>
        <dbReference type="ARBA" id="ARBA00023295"/>
    </source>
</evidence>
<dbReference type="Gene3D" id="1.10.1330.10">
    <property type="entry name" value="Dockerin domain"/>
    <property type="match status" value="1"/>
</dbReference>
<dbReference type="InterPro" id="IPR016134">
    <property type="entry name" value="Dockerin_dom"/>
</dbReference>
<feature type="domain" description="Dockerin" evidence="7">
    <location>
        <begin position="285"/>
        <end position="345"/>
    </location>
</feature>
<keyword evidence="3 6" id="KW-0378">Hydrolase</keyword>
<dbReference type="PROSITE" id="PS00018">
    <property type="entry name" value="EF_HAND_1"/>
    <property type="match status" value="1"/>
</dbReference>
<sequence>MEETFQRNYGGHIWAPEIHFINGKWYIYFSAGTSENKFAIRLYILECSAENPVSGQWVEKGQLKTGWESFTLDATSFEHNGTRYLVWAQSQSGINSNSNLYIAKMNGPLAITGNPVMITTPQYSWEKIGYSVNEGPAVIKKNGKIFLTYSASATDFNYCIGMLTASASSDLLNPASWSKSPNPVFKTNEANSQYGPGHNCFTTSQDGTVDIMIYHSRNYKNITGDPLYDPNRHMRAQRVFWNADGTPNFGVPAQDGVTVISTAEPTITPTIIPTNTPTQTPSITKSLNAEDINGDKVVNMADVIIIAGFFNQLSSQSNIKCDLNSDGVINMSDIIILAKKFNKIF</sequence>
<dbReference type="InterPro" id="IPR002105">
    <property type="entry name" value="Dockerin_1_rpt"/>
</dbReference>
<dbReference type="PATRIC" id="fig|398512.5.peg.539"/>
<dbReference type="EMBL" id="LGTC01000001">
    <property type="protein sequence ID" value="KNY25261.1"/>
    <property type="molecule type" value="Genomic_DNA"/>
</dbReference>
<feature type="site" description="Important for catalytic activity, responsible for pKa modulation of the active site Glu and correct orientation of both the proton donor and substrate" evidence="5">
    <location>
        <position position="73"/>
    </location>
</feature>
<dbReference type="InterPro" id="IPR023296">
    <property type="entry name" value="Glyco_hydro_beta-prop_sf"/>
</dbReference>
<dbReference type="EC" id="3.2.1.55" evidence="8"/>
<dbReference type="PANTHER" id="PTHR43817:SF1">
    <property type="entry name" value="HYDROLASE, FAMILY 43, PUTATIVE (AFU_ORTHOLOGUE AFUA_3G01660)-RELATED"/>
    <property type="match status" value="1"/>
</dbReference>
<evidence type="ECO:0000256" key="2">
    <source>
        <dbReference type="ARBA" id="ARBA00022729"/>
    </source>
</evidence>
<evidence type="ECO:0000313" key="9">
    <source>
        <dbReference type="Proteomes" id="UP000036923"/>
    </source>
</evidence>
<dbReference type="InterPro" id="IPR006710">
    <property type="entry name" value="Glyco_hydro_43"/>
</dbReference>
<keyword evidence="4 6" id="KW-0326">Glycosidase</keyword>
<dbReference type="PANTHER" id="PTHR43817">
    <property type="entry name" value="GLYCOSYL HYDROLASE"/>
    <property type="match status" value="1"/>
</dbReference>